<dbReference type="InterPro" id="IPR034294">
    <property type="entry name" value="Aquaporin_transptr"/>
</dbReference>
<dbReference type="InterPro" id="IPR023271">
    <property type="entry name" value="Aquaporin-like"/>
</dbReference>
<comment type="similarity">
    <text evidence="8">Belongs to the MIP/aquaporin (TC 1.A.8) family. TIP (TC 1.A.8.10) subfamily.</text>
</comment>
<evidence type="ECO:0000256" key="7">
    <source>
        <dbReference type="ARBA" id="ARBA00023136"/>
    </source>
</evidence>
<keyword evidence="6 10" id="KW-1133">Transmembrane helix</keyword>
<evidence type="ECO:0000256" key="1">
    <source>
        <dbReference type="ARBA" id="ARBA00004128"/>
    </source>
</evidence>
<dbReference type="PRINTS" id="PR00783">
    <property type="entry name" value="MINTRINSICP"/>
</dbReference>
<keyword evidence="12" id="KW-1185">Reference proteome</keyword>
<comment type="subcellular location">
    <subcellularLocation>
        <location evidence="1">Vacuole membrane</location>
        <topology evidence="1">Multi-pass membrane protein</topology>
    </subcellularLocation>
</comment>
<sequence length="321" mass="32714">MTTCHARSCGLALQRAHQLTLPAPESRVTIKTCRSQIQNLRKKAAPFTMLPVPALHPARRADAAGAGPLLPVATRAAVAEFVATAIFVFAAEGSVYGLWKLYEDTGTPGGLVAVAIAHALALAAAVAVASDASGGHVNPAVTFGVLVGRRISFGRAAIYWAAQLLGAVAAALLLTLVSGGTRPVGLGLGRGVHERHALLLEAVMTFGLMYAVYATAVDHRSRGGGGGGVGAIAPLAIGFVLGANILAGGPFDGAAMNPARAFGPALVGWSWRHHWVYWVGPLIGAGLAGALYESVMVEQPSEAPPAAAAGPRMLAAAAEDY</sequence>
<keyword evidence="7 10" id="KW-0472">Membrane</keyword>
<evidence type="ECO:0000256" key="8">
    <source>
        <dbReference type="ARBA" id="ARBA00038477"/>
    </source>
</evidence>
<dbReference type="Gene3D" id="1.20.1080.10">
    <property type="entry name" value="Glycerol uptake facilitator protein"/>
    <property type="match status" value="1"/>
</dbReference>
<name>A0A8T0QKU3_PANVG</name>
<comment type="caution">
    <text evidence="11">The sequence shown here is derived from an EMBL/GenBank/DDBJ whole genome shotgun (WGS) entry which is preliminary data.</text>
</comment>
<evidence type="ECO:0000256" key="5">
    <source>
        <dbReference type="ARBA" id="ARBA00022737"/>
    </source>
</evidence>
<keyword evidence="5" id="KW-0677">Repeat</keyword>
<feature type="transmembrane region" description="Helical" evidence="10">
    <location>
        <begin position="157"/>
        <end position="177"/>
    </location>
</feature>
<dbReference type="InterPro" id="IPR000425">
    <property type="entry name" value="MIP"/>
</dbReference>
<keyword evidence="2 9" id="KW-0813">Transport</keyword>
<dbReference type="EMBL" id="CM029049">
    <property type="protein sequence ID" value="KAG2573499.1"/>
    <property type="molecule type" value="Genomic_DNA"/>
</dbReference>
<dbReference type="PANTHER" id="PTHR45665:SF14">
    <property type="entry name" value="AQUAPORIN TIP3-2-RELATED"/>
    <property type="match status" value="1"/>
</dbReference>
<evidence type="ECO:0000256" key="3">
    <source>
        <dbReference type="ARBA" id="ARBA00022554"/>
    </source>
</evidence>
<evidence type="ECO:0008006" key="13">
    <source>
        <dbReference type="Google" id="ProtNLM"/>
    </source>
</evidence>
<gene>
    <name evidence="11" type="ORF">PVAP13_7KG256900</name>
</gene>
<keyword evidence="4 9" id="KW-0812">Transmembrane</keyword>
<protein>
    <recommendedName>
        <fullName evidence="13">Aquaporin TIP3-2</fullName>
    </recommendedName>
</protein>
<dbReference type="PROSITE" id="PS00221">
    <property type="entry name" value="MIP"/>
    <property type="match status" value="1"/>
</dbReference>
<dbReference type="GO" id="GO:0009705">
    <property type="term" value="C:plant-type vacuole membrane"/>
    <property type="evidence" value="ECO:0007669"/>
    <property type="project" value="TreeGrafter"/>
</dbReference>
<dbReference type="SUPFAM" id="SSF81338">
    <property type="entry name" value="Aquaporin-like"/>
    <property type="match status" value="1"/>
</dbReference>
<dbReference type="AlphaFoldDB" id="A0A8T0QKU3"/>
<dbReference type="InterPro" id="IPR022357">
    <property type="entry name" value="MIP_CS"/>
</dbReference>
<evidence type="ECO:0000256" key="10">
    <source>
        <dbReference type="SAM" id="Phobius"/>
    </source>
</evidence>
<proteinExistence type="inferred from homology"/>
<feature type="transmembrane region" description="Helical" evidence="10">
    <location>
        <begin position="228"/>
        <end position="247"/>
    </location>
</feature>
<dbReference type="Pfam" id="PF00230">
    <property type="entry name" value="MIP"/>
    <property type="match status" value="1"/>
</dbReference>
<feature type="transmembrane region" description="Helical" evidence="10">
    <location>
        <begin position="111"/>
        <end position="129"/>
    </location>
</feature>
<feature type="transmembrane region" description="Helical" evidence="10">
    <location>
        <begin position="275"/>
        <end position="292"/>
    </location>
</feature>
<evidence type="ECO:0000313" key="11">
    <source>
        <dbReference type="EMBL" id="KAG2573499.1"/>
    </source>
</evidence>
<organism evidence="11 12">
    <name type="scientific">Panicum virgatum</name>
    <name type="common">Blackwell switchgrass</name>
    <dbReference type="NCBI Taxonomy" id="38727"/>
    <lineage>
        <taxon>Eukaryota</taxon>
        <taxon>Viridiplantae</taxon>
        <taxon>Streptophyta</taxon>
        <taxon>Embryophyta</taxon>
        <taxon>Tracheophyta</taxon>
        <taxon>Spermatophyta</taxon>
        <taxon>Magnoliopsida</taxon>
        <taxon>Liliopsida</taxon>
        <taxon>Poales</taxon>
        <taxon>Poaceae</taxon>
        <taxon>PACMAD clade</taxon>
        <taxon>Panicoideae</taxon>
        <taxon>Panicodae</taxon>
        <taxon>Paniceae</taxon>
        <taxon>Panicinae</taxon>
        <taxon>Panicum</taxon>
        <taxon>Panicum sect. Hiantes</taxon>
    </lineage>
</organism>
<evidence type="ECO:0000256" key="2">
    <source>
        <dbReference type="ARBA" id="ARBA00022448"/>
    </source>
</evidence>
<keyword evidence="3" id="KW-0926">Vacuole</keyword>
<feature type="transmembrane region" description="Helical" evidence="10">
    <location>
        <begin position="197"/>
        <end position="216"/>
    </location>
</feature>
<evidence type="ECO:0000256" key="6">
    <source>
        <dbReference type="ARBA" id="ARBA00022989"/>
    </source>
</evidence>
<accession>A0A8T0QKU3</accession>
<reference evidence="11" key="1">
    <citation type="submission" date="2020-05" db="EMBL/GenBank/DDBJ databases">
        <title>WGS assembly of Panicum virgatum.</title>
        <authorList>
            <person name="Lovell J.T."/>
            <person name="Jenkins J."/>
            <person name="Shu S."/>
            <person name="Juenger T.E."/>
            <person name="Schmutz J."/>
        </authorList>
    </citation>
    <scope>NUCLEOTIDE SEQUENCE</scope>
    <source>
        <strain evidence="11">AP13</strain>
    </source>
</reference>
<evidence type="ECO:0000256" key="9">
    <source>
        <dbReference type="RuleBase" id="RU000477"/>
    </source>
</evidence>
<dbReference type="PANTHER" id="PTHR45665">
    <property type="entry name" value="AQUAPORIN-8"/>
    <property type="match status" value="1"/>
</dbReference>
<dbReference type="Proteomes" id="UP000823388">
    <property type="component" value="Chromosome 7K"/>
</dbReference>
<evidence type="ECO:0000313" key="12">
    <source>
        <dbReference type="Proteomes" id="UP000823388"/>
    </source>
</evidence>
<dbReference type="FunFam" id="1.20.1080.10:FF:000017">
    <property type="entry name" value="Probable aquaporin TIP5-1"/>
    <property type="match status" value="1"/>
</dbReference>
<feature type="transmembrane region" description="Helical" evidence="10">
    <location>
        <begin position="77"/>
        <end position="99"/>
    </location>
</feature>
<dbReference type="GO" id="GO:0015250">
    <property type="term" value="F:water channel activity"/>
    <property type="evidence" value="ECO:0007669"/>
    <property type="project" value="TreeGrafter"/>
</dbReference>
<evidence type="ECO:0000256" key="4">
    <source>
        <dbReference type="ARBA" id="ARBA00022692"/>
    </source>
</evidence>